<evidence type="ECO:0000256" key="1">
    <source>
        <dbReference type="ARBA" id="ARBA00005254"/>
    </source>
</evidence>
<geneLocation type="mitochondrion" evidence="8"/>
<evidence type="ECO:0000313" key="9">
    <source>
        <dbReference type="Proteomes" id="UP000290189"/>
    </source>
</evidence>
<evidence type="ECO:0000256" key="4">
    <source>
        <dbReference type="ARBA" id="ARBA00023098"/>
    </source>
</evidence>
<evidence type="ECO:0000256" key="2">
    <source>
        <dbReference type="ARBA" id="ARBA00012076"/>
    </source>
</evidence>
<evidence type="ECO:0000256" key="5">
    <source>
        <dbReference type="ARBA" id="ARBA00023239"/>
    </source>
</evidence>
<dbReference type="Pfam" id="PF00378">
    <property type="entry name" value="ECH_1"/>
    <property type="match status" value="1"/>
</dbReference>
<organism evidence="8 9">
    <name type="scientific">Plasmodiophora brassicae</name>
    <name type="common">Clubroot disease agent</name>
    <dbReference type="NCBI Taxonomy" id="37360"/>
    <lineage>
        <taxon>Eukaryota</taxon>
        <taxon>Sar</taxon>
        <taxon>Rhizaria</taxon>
        <taxon>Endomyxa</taxon>
        <taxon>Phytomyxea</taxon>
        <taxon>Plasmodiophorida</taxon>
        <taxon>Plasmodiophoridae</taxon>
        <taxon>Plasmodiophora</taxon>
    </lineage>
</organism>
<dbReference type="GO" id="GO:0006635">
    <property type="term" value="P:fatty acid beta-oxidation"/>
    <property type="evidence" value="ECO:0007669"/>
    <property type="project" value="TreeGrafter"/>
</dbReference>
<protein>
    <recommendedName>
        <fullName evidence="6">Probable enoyl-CoA hydratase, mitochondrial</fullName>
        <ecNumber evidence="2">4.2.1.17</ecNumber>
    </recommendedName>
</protein>
<keyword evidence="3" id="KW-0276">Fatty acid metabolism</keyword>
<dbReference type="EMBL" id="OVEO01000002">
    <property type="protein sequence ID" value="SPQ93908.1"/>
    <property type="molecule type" value="Genomic_DNA"/>
</dbReference>
<dbReference type="GO" id="GO:0004300">
    <property type="term" value="F:enoyl-CoA hydratase activity"/>
    <property type="evidence" value="ECO:0007669"/>
    <property type="project" value="UniProtKB-EC"/>
</dbReference>
<gene>
    <name evidence="8" type="ORF">PLBR_LOCUS1123</name>
</gene>
<keyword evidence="4" id="KW-0443">Lipid metabolism</keyword>
<dbReference type="SUPFAM" id="SSF52096">
    <property type="entry name" value="ClpP/crotonase"/>
    <property type="match status" value="1"/>
</dbReference>
<evidence type="ECO:0000256" key="3">
    <source>
        <dbReference type="ARBA" id="ARBA00022832"/>
    </source>
</evidence>
<evidence type="ECO:0000313" key="8">
    <source>
        <dbReference type="EMBL" id="SPQ93908.1"/>
    </source>
</evidence>
<dbReference type="PANTHER" id="PTHR11941">
    <property type="entry name" value="ENOYL-COA HYDRATASE-RELATED"/>
    <property type="match status" value="1"/>
</dbReference>
<keyword evidence="8" id="KW-0496">Mitochondrion</keyword>
<dbReference type="Proteomes" id="UP000290189">
    <property type="component" value="Unassembled WGS sequence"/>
</dbReference>
<evidence type="ECO:0000256" key="6">
    <source>
        <dbReference type="ARBA" id="ARBA00073937"/>
    </source>
</evidence>
<reference evidence="8 9" key="1">
    <citation type="submission" date="2018-03" db="EMBL/GenBank/DDBJ databases">
        <authorList>
            <person name="Fogelqvist J."/>
        </authorList>
    </citation>
    <scope>NUCLEOTIDE SEQUENCE [LARGE SCALE GENOMIC DNA]</scope>
</reference>
<dbReference type="Gene3D" id="3.90.226.10">
    <property type="entry name" value="2-enoyl-CoA Hydratase, Chain A, domain 1"/>
    <property type="match status" value="1"/>
</dbReference>
<dbReference type="FunFam" id="3.90.226.10:FF:000019">
    <property type="entry name" value="Enoyl-CoA hydratase, mitochondrial"/>
    <property type="match status" value="1"/>
</dbReference>
<keyword evidence="5" id="KW-0456">Lyase</keyword>
<name>A0A3P3Y152_PLABS</name>
<dbReference type="AlphaFoldDB" id="A0A3P3Y152"/>
<evidence type="ECO:0000256" key="7">
    <source>
        <dbReference type="RuleBase" id="RU003707"/>
    </source>
</evidence>
<dbReference type="InterPro" id="IPR014748">
    <property type="entry name" value="Enoyl-CoA_hydra_C"/>
</dbReference>
<dbReference type="EC" id="4.2.1.17" evidence="2"/>
<dbReference type="PROSITE" id="PS00166">
    <property type="entry name" value="ENOYL_COA_HYDRATASE"/>
    <property type="match status" value="1"/>
</dbReference>
<comment type="similarity">
    <text evidence="1 7">Belongs to the enoyl-CoA hydratase/isomerase family.</text>
</comment>
<proteinExistence type="inferred from homology"/>
<dbReference type="InterPro" id="IPR001753">
    <property type="entry name" value="Enoyl-CoA_hydra/iso"/>
</dbReference>
<dbReference type="GO" id="GO:0005739">
    <property type="term" value="C:mitochondrion"/>
    <property type="evidence" value="ECO:0007669"/>
    <property type="project" value="TreeGrafter"/>
</dbReference>
<dbReference type="PANTHER" id="PTHR11941:SF54">
    <property type="entry name" value="ENOYL-COA HYDRATASE, MITOCHONDRIAL"/>
    <property type="match status" value="1"/>
</dbReference>
<dbReference type="Gene3D" id="1.10.12.10">
    <property type="entry name" value="Lyase 2-enoyl-coa Hydratase, Chain A, domain 2"/>
    <property type="match status" value="1"/>
</dbReference>
<dbReference type="InterPro" id="IPR029045">
    <property type="entry name" value="ClpP/crotonase-like_dom_sf"/>
</dbReference>
<accession>A0A3P3Y152</accession>
<dbReference type="FunFam" id="1.10.12.10:FF:000001">
    <property type="entry name" value="Probable enoyl-CoA hydratase, mitochondrial"/>
    <property type="match status" value="1"/>
</dbReference>
<dbReference type="CDD" id="cd06558">
    <property type="entry name" value="crotonase-like"/>
    <property type="match status" value="1"/>
</dbReference>
<dbReference type="InterPro" id="IPR018376">
    <property type="entry name" value="Enoyl-CoA_hyd/isom_CS"/>
</dbReference>
<sequence>MMVMTGMMARVAVACRRGSSARRALSSLVHIKVDKRDNRVALVTLNRPKQLNALCDALISELNGELRALDVDPAVKAIVLTGSERAFAAGADIKEMSSRDSYVEVSTGRMLAHWDEITRIRKPIIAAVNGFALGGGCELAMMCDIIIAGDSAEFGQPEIRLGTIPGCGGTQRLIRAIGKSKAMEMILTGDRMSADDAERAGLVSRVVPAEQVVDTAIEIAAKIASYSSPVVCLAKQAVNAAYEVNLHSGIEYEKSLFYSTWSTKDRRSAMKAFIDKTPPKFEDA</sequence>